<dbReference type="NCBIfam" id="NF005729">
    <property type="entry name" value="PRK07546.1-3"/>
    <property type="match status" value="1"/>
</dbReference>
<evidence type="ECO:0000256" key="8">
    <source>
        <dbReference type="ARBA" id="ARBA00023304"/>
    </source>
</evidence>
<comment type="similarity">
    <text evidence="5">Belongs to the class-IV pyridoxal-phosphate-dependent aminotransferase family.</text>
</comment>
<dbReference type="InterPro" id="IPR043132">
    <property type="entry name" value="BCAT-like_C"/>
</dbReference>
<proteinExistence type="inferred from homology"/>
<dbReference type="InterPro" id="IPR050571">
    <property type="entry name" value="Class-IV_PLP-Dep_Aminotrnsfr"/>
</dbReference>
<dbReference type="AlphaFoldDB" id="A0A9X3ZFY5"/>
<dbReference type="Gene3D" id="3.30.470.10">
    <property type="match status" value="1"/>
</dbReference>
<protein>
    <recommendedName>
        <fullName evidence="7">Probable branched-chain-amino-acid aminotransferase</fullName>
        <ecNumber evidence="6">2.6.1.42</ecNumber>
    </recommendedName>
</protein>
<evidence type="ECO:0000313" key="12">
    <source>
        <dbReference type="EMBL" id="MDA5397061.1"/>
    </source>
</evidence>
<accession>A0A9X3ZFY5</accession>
<keyword evidence="8" id="KW-0028">Amino-acid biosynthesis</keyword>
<comment type="catalytic activity">
    <reaction evidence="9">
        <text>L-valine + 2-oxoglutarate = 3-methyl-2-oxobutanoate + L-glutamate</text>
        <dbReference type="Rhea" id="RHEA:24813"/>
        <dbReference type="ChEBI" id="CHEBI:11851"/>
        <dbReference type="ChEBI" id="CHEBI:16810"/>
        <dbReference type="ChEBI" id="CHEBI:29985"/>
        <dbReference type="ChEBI" id="CHEBI:57762"/>
        <dbReference type="EC" id="2.6.1.42"/>
    </reaction>
</comment>
<keyword evidence="12" id="KW-0808">Transferase</keyword>
<dbReference type="RefSeq" id="WP_267988536.1">
    <property type="nucleotide sequence ID" value="NZ_JAPJZI010000001.1"/>
</dbReference>
<sequence>MNAPGLIETMRLRANRTIDRLDRHLNRLKRSAQALSIPYDAQWLGHLLDAVDPEGEDRRIRIELTPSGKSIVITSEFPADPDRTIWRLGIASTRLDSTNTLLRHKTTFRDHYTTAREEFPATQADEVLLLNERGEVCEGTITSLFIQTDDTGPLLTPSIECGLLAGVLRQDLLDTGRARQAILTLDDLRGARALYIGNSLRGLMPAVLND</sequence>
<organism evidence="12 13">
    <name type="scientific">Hoeflea prorocentri</name>
    <dbReference type="NCBI Taxonomy" id="1922333"/>
    <lineage>
        <taxon>Bacteria</taxon>
        <taxon>Pseudomonadati</taxon>
        <taxon>Pseudomonadota</taxon>
        <taxon>Alphaproteobacteria</taxon>
        <taxon>Hyphomicrobiales</taxon>
        <taxon>Rhizobiaceae</taxon>
        <taxon>Hoeflea</taxon>
    </lineage>
</organism>
<dbReference type="NCBIfam" id="NF005731">
    <property type="entry name" value="PRK07546.1-5"/>
    <property type="match status" value="1"/>
</dbReference>
<evidence type="ECO:0000313" key="13">
    <source>
        <dbReference type="Proteomes" id="UP001151234"/>
    </source>
</evidence>
<comment type="catalytic activity">
    <reaction evidence="10">
        <text>L-isoleucine + 2-oxoglutarate = (S)-3-methyl-2-oxopentanoate + L-glutamate</text>
        <dbReference type="Rhea" id="RHEA:24801"/>
        <dbReference type="ChEBI" id="CHEBI:16810"/>
        <dbReference type="ChEBI" id="CHEBI:29985"/>
        <dbReference type="ChEBI" id="CHEBI:35146"/>
        <dbReference type="ChEBI" id="CHEBI:58045"/>
        <dbReference type="EC" id="2.6.1.42"/>
    </reaction>
</comment>
<dbReference type="SUPFAM" id="SSF56752">
    <property type="entry name" value="D-aminoacid aminotransferase-like PLP-dependent enzymes"/>
    <property type="match status" value="1"/>
</dbReference>
<dbReference type="InterPro" id="IPR036038">
    <property type="entry name" value="Aminotransferase-like"/>
</dbReference>
<evidence type="ECO:0000256" key="10">
    <source>
        <dbReference type="ARBA" id="ARBA00048798"/>
    </source>
</evidence>
<comment type="caution">
    <text evidence="12">The sequence shown here is derived from an EMBL/GenBank/DDBJ whole genome shotgun (WGS) entry which is preliminary data.</text>
</comment>
<dbReference type="Gene3D" id="3.20.10.10">
    <property type="entry name" value="D-amino Acid Aminotransferase, subunit A, domain 2"/>
    <property type="match status" value="1"/>
</dbReference>
<evidence type="ECO:0000256" key="6">
    <source>
        <dbReference type="ARBA" id="ARBA00013053"/>
    </source>
</evidence>
<evidence type="ECO:0000256" key="3">
    <source>
        <dbReference type="ARBA" id="ARBA00004931"/>
    </source>
</evidence>
<dbReference type="Proteomes" id="UP001151234">
    <property type="component" value="Unassembled WGS sequence"/>
</dbReference>
<dbReference type="PANTHER" id="PTHR42743">
    <property type="entry name" value="AMINO-ACID AMINOTRANSFERASE"/>
    <property type="match status" value="1"/>
</dbReference>
<dbReference type="GO" id="GO:0004084">
    <property type="term" value="F:branched-chain-amino-acid transaminase activity"/>
    <property type="evidence" value="ECO:0007669"/>
    <property type="project" value="UniProtKB-EC"/>
</dbReference>
<dbReference type="PANTHER" id="PTHR42743:SF11">
    <property type="entry name" value="AMINODEOXYCHORISMATE LYASE"/>
    <property type="match status" value="1"/>
</dbReference>
<evidence type="ECO:0000256" key="9">
    <source>
        <dbReference type="ARBA" id="ARBA00048212"/>
    </source>
</evidence>
<gene>
    <name evidence="12" type="ORF">OQ273_00625</name>
</gene>
<evidence type="ECO:0000256" key="1">
    <source>
        <dbReference type="ARBA" id="ARBA00003109"/>
    </source>
</evidence>
<keyword evidence="8" id="KW-0100">Branched-chain amino acid biosynthesis</keyword>
<evidence type="ECO:0000256" key="7">
    <source>
        <dbReference type="ARBA" id="ARBA00014472"/>
    </source>
</evidence>
<comment type="pathway">
    <text evidence="2">Amino-acid biosynthesis; L-isoleucine biosynthesis; L-isoleucine from 2-oxobutanoate: step 4/4.</text>
</comment>
<dbReference type="InterPro" id="IPR043131">
    <property type="entry name" value="BCAT-like_N"/>
</dbReference>
<keyword evidence="13" id="KW-1185">Reference proteome</keyword>
<comment type="pathway">
    <text evidence="4">Amino-acid biosynthesis; L-leucine biosynthesis; L-leucine from 3-methyl-2-oxobutanoate: step 4/4.</text>
</comment>
<evidence type="ECO:0000256" key="4">
    <source>
        <dbReference type="ARBA" id="ARBA00005072"/>
    </source>
</evidence>
<reference evidence="12" key="1">
    <citation type="submission" date="2022-11" db="EMBL/GenBank/DDBJ databases">
        <title>Draft genome sequence of Hoeflea poritis E7-10 and Hoeflea prorocentri PM5-8, separated from scleractinian coral Porites lutea and marine dinoflagellate.</title>
        <authorList>
            <person name="Zhang G."/>
            <person name="Wei Q."/>
            <person name="Cai L."/>
        </authorList>
    </citation>
    <scope>NUCLEOTIDE SEQUENCE</scope>
    <source>
        <strain evidence="12">PM5-8</strain>
    </source>
</reference>
<evidence type="ECO:0000256" key="5">
    <source>
        <dbReference type="ARBA" id="ARBA00009320"/>
    </source>
</evidence>
<dbReference type="GO" id="GO:0009082">
    <property type="term" value="P:branched-chain amino acid biosynthetic process"/>
    <property type="evidence" value="ECO:0007669"/>
    <property type="project" value="UniProtKB-KW"/>
</dbReference>
<comment type="function">
    <text evidence="1">Acts on leucine, isoleucine and valine.</text>
</comment>
<comment type="catalytic activity">
    <reaction evidence="11">
        <text>L-leucine + 2-oxoglutarate = 4-methyl-2-oxopentanoate + L-glutamate</text>
        <dbReference type="Rhea" id="RHEA:18321"/>
        <dbReference type="ChEBI" id="CHEBI:16810"/>
        <dbReference type="ChEBI" id="CHEBI:17865"/>
        <dbReference type="ChEBI" id="CHEBI:29985"/>
        <dbReference type="ChEBI" id="CHEBI:57427"/>
        <dbReference type="EC" id="2.6.1.42"/>
    </reaction>
</comment>
<dbReference type="InterPro" id="IPR001544">
    <property type="entry name" value="Aminotrans_IV"/>
</dbReference>
<comment type="pathway">
    <text evidence="3">Amino-acid biosynthesis; L-valine biosynthesis; L-valine from pyruvate: step 4/4.</text>
</comment>
<name>A0A9X3ZFY5_9HYPH</name>
<dbReference type="EMBL" id="JAPJZI010000001">
    <property type="protein sequence ID" value="MDA5397061.1"/>
    <property type="molecule type" value="Genomic_DNA"/>
</dbReference>
<evidence type="ECO:0000256" key="11">
    <source>
        <dbReference type="ARBA" id="ARBA00049229"/>
    </source>
</evidence>
<evidence type="ECO:0000256" key="2">
    <source>
        <dbReference type="ARBA" id="ARBA00004824"/>
    </source>
</evidence>
<dbReference type="EC" id="2.6.1.42" evidence="6"/>
<keyword evidence="12" id="KW-0032">Aminotransferase</keyword>
<dbReference type="Pfam" id="PF01063">
    <property type="entry name" value="Aminotran_4"/>
    <property type="match status" value="1"/>
</dbReference>